<dbReference type="GO" id="GO:0071949">
    <property type="term" value="F:FAD binding"/>
    <property type="evidence" value="ECO:0007669"/>
    <property type="project" value="TreeGrafter"/>
</dbReference>
<dbReference type="InterPro" id="IPR014729">
    <property type="entry name" value="Rossmann-like_a/b/a_fold"/>
</dbReference>
<evidence type="ECO:0000256" key="2">
    <source>
        <dbReference type="ARBA" id="ARBA00022630"/>
    </source>
</evidence>
<dbReference type="InterPro" id="IPR002081">
    <property type="entry name" value="Cryptochrome/DNA_photolyase_1"/>
</dbReference>
<dbReference type="InterPro" id="IPR036134">
    <property type="entry name" value="Crypto/Photolyase_FAD-like_sf"/>
</dbReference>
<comment type="cofactor">
    <cofactor evidence="1">
        <name>(6R)-5,10-methylene-5,6,7,8-tetrahydrofolate</name>
        <dbReference type="ChEBI" id="CHEBI:15636"/>
    </cofactor>
</comment>
<keyword evidence="3 4" id="KW-0274">FAD</keyword>
<evidence type="ECO:0000313" key="8">
    <source>
        <dbReference type="Proteomes" id="UP000309450"/>
    </source>
</evidence>
<protein>
    <submittedName>
        <fullName evidence="7">Deoxyribodipyrimidine photolyase</fullName>
    </submittedName>
</protein>
<evidence type="ECO:0000313" key="7">
    <source>
        <dbReference type="EMBL" id="THD82225.1"/>
    </source>
</evidence>
<evidence type="ECO:0000256" key="3">
    <source>
        <dbReference type="ARBA" id="ARBA00022827"/>
    </source>
</evidence>
<feature type="binding site" evidence="4">
    <location>
        <begin position="361"/>
        <end position="363"/>
    </location>
    <ligand>
        <name>FAD</name>
        <dbReference type="ChEBI" id="CHEBI:57692"/>
    </ligand>
</feature>
<dbReference type="RefSeq" id="WP_136395333.1">
    <property type="nucleotide sequence ID" value="NZ_SSND01000004.1"/>
</dbReference>
<keyword evidence="2 4" id="KW-0285">Flavoprotein</keyword>
<evidence type="ECO:0000256" key="1">
    <source>
        <dbReference type="ARBA" id="ARBA00001932"/>
    </source>
</evidence>
<sequence length="503" mass="55586">MNVLLWLKRDLRLTDHPALTLASGLGPVLPLYVVEPEYWTGADASARQWAFTAETLAALRADFAALGVPLVVRVGDAVEVIARLARTHSIGQIVSHEETGTLWTFARDRRMAAWARQAGIEWTELPQTGVVRRLKDRTGWAARRDAFMAEPPLPVPNLSPVEGVEPGPIPDTRALRLAHDPCPHRQGGGRALALTTLEGFLNQRATGYRSGMSSPLTAERGCSRLSPHLAIGAISAREVETALRDRMAQKPGPGWAANLNSFASRLAWRDHFTQKLEDAPDMERRALHRAADRLRVSDATRLEAFRTGETGLPFVDACLRYLAATGWINFRMRAMLTSVGCYQFWLDWRDVGGHLAHRFTDYDPGIHWPQVQMQAGVTGINRLRIYNPVKQGLDQDPAGAFTRRWLPELAEVPDAFLHSPWKWSGAGRILGRRYPEPVVDPAAAARAARQALADLRRAPGFAEAAGAILSRHASPKDRPARFVNDRAPARPRPAPPGQLSLEL</sequence>
<feature type="binding site" evidence="4">
    <location>
        <position position="262"/>
    </location>
    <ligand>
        <name>FAD</name>
        <dbReference type="ChEBI" id="CHEBI:57692"/>
    </ligand>
</feature>
<keyword evidence="8" id="KW-1185">Reference proteome</keyword>
<dbReference type="GO" id="GO:0009416">
    <property type="term" value="P:response to light stimulus"/>
    <property type="evidence" value="ECO:0007669"/>
    <property type="project" value="TreeGrafter"/>
</dbReference>
<reference evidence="7 8" key="1">
    <citation type="submission" date="2019-04" db="EMBL/GenBank/DDBJ databases">
        <title>Draft genome sequence of Gemmobacter aestuarii sp. nov.</title>
        <authorList>
            <person name="Hameed A."/>
            <person name="Lin S.-Y."/>
            <person name="Shahina M."/>
            <person name="Lai W.-A."/>
            <person name="Young C.-C."/>
        </authorList>
    </citation>
    <scope>NUCLEOTIDE SEQUENCE [LARGE SCALE GENOMIC DNA]</scope>
    <source>
        <strain evidence="7 8">CC-PW-75</strain>
    </source>
</reference>
<dbReference type="PROSITE" id="PS51645">
    <property type="entry name" value="PHR_CRY_ALPHA_BETA"/>
    <property type="match status" value="1"/>
</dbReference>
<dbReference type="Gene3D" id="1.25.40.80">
    <property type="match status" value="1"/>
</dbReference>
<comment type="cofactor">
    <cofactor evidence="4">
        <name>FAD</name>
        <dbReference type="ChEBI" id="CHEBI:57692"/>
    </cofactor>
    <text evidence="4">Binds 1 FAD per subunit.</text>
</comment>
<name>A0A4S3MK81_9RHOB</name>
<feature type="region of interest" description="Disordered" evidence="5">
    <location>
        <begin position="469"/>
        <end position="503"/>
    </location>
</feature>
<dbReference type="EMBL" id="SSND01000004">
    <property type="protein sequence ID" value="THD82225.1"/>
    <property type="molecule type" value="Genomic_DNA"/>
</dbReference>
<gene>
    <name evidence="7" type="ORF">E7811_14210</name>
</gene>
<dbReference type="Proteomes" id="UP000309450">
    <property type="component" value="Unassembled WGS sequence"/>
</dbReference>
<dbReference type="Pfam" id="PF03441">
    <property type="entry name" value="FAD_binding_7"/>
    <property type="match status" value="1"/>
</dbReference>
<dbReference type="Gene3D" id="1.10.579.10">
    <property type="entry name" value="DNA Cyclobutane Dipyrimidine Photolyase, subunit A, domain 3"/>
    <property type="match status" value="1"/>
</dbReference>
<dbReference type="InterPro" id="IPR006050">
    <property type="entry name" value="DNA_photolyase_N"/>
</dbReference>
<feature type="domain" description="Photolyase/cryptochrome alpha/beta" evidence="6">
    <location>
        <begin position="1"/>
        <end position="130"/>
    </location>
</feature>
<comment type="caution">
    <text evidence="7">The sequence shown here is derived from an EMBL/GenBank/DDBJ whole genome shotgun (WGS) entry which is preliminary data.</text>
</comment>
<evidence type="ECO:0000259" key="6">
    <source>
        <dbReference type="PROSITE" id="PS51645"/>
    </source>
</evidence>
<dbReference type="GO" id="GO:0003677">
    <property type="term" value="F:DNA binding"/>
    <property type="evidence" value="ECO:0007669"/>
    <property type="project" value="TreeGrafter"/>
</dbReference>
<dbReference type="InterPro" id="IPR005101">
    <property type="entry name" value="Cryptochr/Photolyase_FAD-bd"/>
</dbReference>
<dbReference type="Gene3D" id="3.40.50.620">
    <property type="entry name" value="HUPs"/>
    <property type="match status" value="1"/>
</dbReference>
<accession>A0A4S3MK81</accession>
<dbReference type="GO" id="GO:0003904">
    <property type="term" value="F:deoxyribodipyrimidine photo-lyase activity"/>
    <property type="evidence" value="ECO:0007669"/>
    <property type="project" value="TreeGrafter"/>
</dbReference>
<feature type="compositionally biased region" description="Basic and acidic residues" evidence="5">
    <location>
        <begin position="474"/>
        <end position="488"/>
    </location>
</feature>
<dbReference type="InterPro" id="IPR036155">
    <property type="entry name" value="Crypto/Photolyase_N_sf"/>
</dbReference>
<feature type="binding site" evidence="4">
    <location>
        <position position="208"/>
    </location>
    <ligand>
        <name>FAD</name>
        <dbReference type="ChEBI" id="CHEBI:57692"/>
    </ligand>
</feature>
<keyword evidence="7" id="KW-0456">Lyase</keyword>
<dbReference type="PANTHER" id="PTHR11455:SF9">
    <property type="entry name" value="CRYPTOCHROME CIRCADIAN CLOCK 5 ISOFORM X1"/>
    <property type="match status" value="1"/>
</dbReference>
<dbReference type="Pfam" id="PF00875">
    <property type="entry name" value="DNA_photolyase"/>
    <property type="match status" value="1"/>
</dbReference>
<evidence type="ECO:0000256" key="5">
    <source>
        <dbReference type="SAM" id="MobiDB-lite"/>
    </source>
</evidence>
<dbReference type="OrthoDB" id="9772484at2"/>
<proteinExistence type="predicted"/>
<organism evidence="7 8">
    <name type="scientific">Aliigemmobacter aestuarii</name>
    <dbReference type="NCBI Taxonomy" id="1445661"/>
    <lineage>
        <taxon>Bacteria</taxon>
        <taxon>Pseudomonadati</taxon>
        <taxon>Pseudomonadota</taxon>
        <taxon>Alphaproteobacteria</taxon>
        <taxon>Rhodobacterales</taxon>
        <taxon>Paracoccaceae</taxon>
        <taxon>Aliigemmobacter</taxon>
    </lineage>
</organism>
<evidence type="ECO:0000256" key="4">
    <source>
        <dbReference type="PIRSR" id="PIRSR602081-1"/>
    </source>
</evidence>
<dbReference type="AlphaFoldDB" id="A0A4S3MK81"/>
<dbReference type="PANTHER" id="PTHR11455">
    <property type="entry name" value="CRYPTOCHROME"/>
    <property type="match status" value="1"/>
</dbReference>
<dbReference type="SUPFAM" id="SSF48173">
    <property type="entry name" value="Cryptochrome/photolyase FAD-binding domain"/>
    <property type="match status" value="1"/>
</dbReference>
<dbReference type="SUPFAM" id="SSF52425">
    <property type="entry name" value="Cryptochrome/photolyase, N-terminal domain"/>
    <property type="match status" value="1"/>
</dbReference>